<comment type="caution">
    <text evidence="1">The sequence shown here is derived from an EMBL/GenBank/DDBJ whole genome shotgun (WGS) entry which is preliminary data.</text>
</comment>
<sequence>MSQPKRKEETVGREMTGDEALAYVIKEIGVTKVFTTTSLPEFLAERLKQYGIFLDVSLSPREALLGAYTYAMENNTIGTVVQIPGTPLLEGTSVIAQAFSDSVPLLIVSSIRSYRDVGKSRIGELRTNDDMSSILAPITKIRERAVSIEEVTVNVEKCYKEALSNRPRPAYVEIAEDLFKLKAYPLSPAEQKPEKKTPDKTTVAKVAEVLANSKSPVIIAGYGVISSGATKELVELAELLKAPVITTIRAKGAIPASNPLFAGEGLGVFGTDVANKLLSEADAILILGSRLTQLSTGGWSMKLKGFVMHNNIDGEDIGKVIMPQQPIVADAGLFLKELLALLKQKNLQRSDEAIKTIMVNKKTPTLRGHGGIWPYDVVRLLQQFEFDKVFVDLSAVTFDSIRLPVNGPVWFTSESIIEKGIGVMGVLQSSFNSLGIVDVETAYRNLGAIMSRRKSVKGTIVIFNDEGATYLDSSKSDMPTIGKSSRRFNIDKELESLGAVTVDTYSQLKDALKKRDVNGLNIINVKIDPEYESVVLFRPS</sequence>
<evidence type="ECO:0000313" key="2">
    <source>
        <dbReference type="Proteomes" id="UP000053480"/>
    </source>
</evidence>
<proteinExistence type="predicted"/>
<dbReference type="EMBL" id="JZWS03000001">
    <property type="protein sequence ID" value="MEW9490652.1"/>
    <property type="molecule type" value="Genomic_DNA"/>
</dbReference>
<protein>
    <submittedName>
        <fullName evidence="1">Thiamine pyrophosphate-binding protein</fullName>
    </submittedName>
</protein>
<evidence type="ECO:0000313" key="1">
    <source>
        <dbReference type="EMBL" id="MEW9490652.1"/>
    </source>
</evidence>
<name>A0ACC6TLF2_9CREN</name>
<organism evidence="1 2">
    <name type="scientific">Candidatus Aramenus sulfurataquae</name>
    <dbReference type="NCBI Taxonomy" id="1326980"/>
    <lineage>
        <taxon>Archaea</taxon>
        <taxon>Thermoproteota</taxon>
        <taxon>Thermoprotei</taxon>
        <taxon>Sulfolobales</taxon>
        <taxon>Sulfolobaceae</taxon>
        <taxon>Candidatus Aramenus</taxon>
    </lineage>
</organism>
<dbReference type="Proteomes" id="UP000053480">
    <property type="component" value="Unassembled WGS sequence"/>
</dbReference>
<accession>A0ACC6TLF2</accession>
<reference evidence="1" key="1">
    <citation type="submission" date="2024-07" db="EMBL/GenBank/DDBJ databases">
        <title>Metagenome and Metagenome-Assembled Genomes of Archaea from a hot spring from the geothermal field of Los Azufres, Mexico.</title>
        <authorList>
            <person name="Marin-Paredes R."/>
            <person name="Martinez-Romero E."/>
            <person name="Servin-Garciduenas L.E."/>
        </authorList>
    </citation>
    <scope>NUCLEOTIDE SEQUENCE</scope>
    <source>
        <strain evidence="1">AZ1-454</strain>
    </source>
</reference>
<gene>
    <name evidence="1" type="ORF">TQ35_0000300</name>
</gene>